<dbReference type="InterPro" id="IPR037272">
    <property type="entry name" value="SNS_sf"/>
</dbReference>
<feature type="transmembrane region" description="Helical" evidence="6">
    <location>
        <begin position="265"/>
        <end position="282"/>
    </location>
</feature>
<proteinExistence type="predicted"/>
<comment type="subcellular location">
    <subcellularLocation>
        <location evidence="1">Membrane</location>
        <topology evidence="1">Multi-pass membrane protein</topology>
    </subcellularLocation>
</comment>
<protein>
    <submittedName>
        <fullName evidence="7">Sodium-dependent transporter</fullName>
    </submittedName>
</protein>
<evidence type="ECO:0000256" key="2">
    <source>
        <dbReference type="ARBA" id="ARBA00022448"/>
    </source>
</evidence>
<keyword evidence="5 6" id="KW-0472">Membrane</keyword>
<comment type="caution">
    <text evidence="7">The sequence shown here is derived from an EMBL/GenBank/DDBJ whole genome shotgun (WGS) entry which is preliminary data.</text>
</comment>
<dbReference type="PRINTS" id="PR00176">
    <property type="entry name" value="NANEUSMPORT"/>
</dbReference>
<evidence type="ECO:0000313" key="8">
    <source>
        <dbReference type="Proteomes" id="UP001501734"/>
    </source>
</evidence>
<evidence type="ECO:0000313" key="7">
    <source>
        <dbReference type="EMBL" id="GAA4067962.1"/>
    </source>
</evidence>
<dbReference type="Proteomes" id="UP001501734">
    <property type="component" value="Unassembled WGS sequence"/>
</dbReference>
<gene>
    <name evidence="7" type="ORF">GCM10022410_12540</name>
</gene>
<dbReference type="RefSeq" id="WP_344911424.1">
    <property type="nucleotide sequence ID" value="NZ_BAABDL010000067.1"/>
</dbReference>
<sequence>MENRSQWGSRLGFLLAAMGSAIGLGNIWRFPAVAYENGGGAFFIPYLFALLTAGIPMLIMEFTIGHKYRSSAPRALKRISGGMEWIGWWQIAISFVISTYYPVIVAWASMYAYFSFSQAWGNNPESFFMNDFLNRTDPGTFGSIVPSVLWPMIIIWVIVFVILFRGVNKGIELANRIFIPLLLICFLLIVIRAVTLPGAFTGLEAFFAPDWSSIMDGSVWVSAYAQIFFSLSIGFAIMVTFSSYLPKKSDITNNAFITGFSNSSFELLAGIGVFAALGFMAAQTGQEVSEVVEGGVGLAFVVFPEIVSQMPASGLFGFLFFASLVLAGMSSMVSISETYIAGVQEKFNVSRRTSVLIGVGFASVVSLLFATQGGLVLLDTVDYFINNYGIALAGLIQVVGIAWFARELNNLQAHADSVSDILLGSWWQFSLRFITPLVLGYMMIQNLRTDMTSDYSGYPSEFLFNFGWMVAIGAMIFGVFITMKKWPNEK</sequence>
<dbReference type="Pfam" id="PF00209">
    <property type="entry name" value="SNF"/>
    <property type="match status" value="2"/>
</dbReference>
<evidence type="ECO:0000256" key="1">
    <source>
        <dbReference type="ARBA" id="ARBA00004141"/>
    </source>
</evidence>
<feature type="transmembrane region" description="Helical" evidence="6">
    <location>
        <begin position="426"/>
        <end position="444"/>
    </location>
</feature>
<feature type="transmembrane region" description="Helical" evidence="6">
    <location>
        <begin position="43"/>
        <end position="64"/>
    </location>
</feature>
<keyword evidence="8" id="KW-1185">Reference proteome</keyword>
<evidence type="ECO:0000256" key="3">
    <source>
        <dbReference type="ARBA" id="ARBA00022692"/>
    </source>
</evidence>
<dbReference type="PANTHER" id="PTHR42948">
    <property type="entry name" value="TRANSPORTER"/>
    <property type="match status" value="1"/>
</dbReference>
<keyword evidence="2" id="KW-0813">Transport</keyword>
<feature type="transmembrane region" description="Helical" evidence="6">
    <location>
        <begin position="85"/>
        <end position="114"/>
    </location>
</feature>
<feature type="transmembrane region" description="Helical" evidence="6">
    <location>
        <begin position="179"/>
        <end position="203"/>
    </location>
</feature>
<feature type="transmembrane region" description="Helical" evidence="6">
    <location>
        <begin position="12"/>
        <end position="31"/>
    </location>
</feature>
<feature type="transmembrane region" description="Helical" evidence="6">
    <location>
        <begin position="223"/>
        <end position="245"/>
    </location>
</feature>
<feature type="transmembrane region" description="Helical" evidence="6">
    <location>
        <begin position="384"/>
        <end position="405"/>
    </location>
</feature>
<keyword evidence="3 6" id="KW-0812">Transmembrane</keyword>
<dbReference type="NCBIfam" id="NF037979">
    <property type="entry name" value="Na_transp"/>
    <property type="match status" value="1"/>
</dbReference>
<feature type="transmembrane region" description="Helical" evidence="6">
    <location>
        <begin position="315"/>
        <end position="335"/>
    </location>
</feature>
<dbReference type="PROSITE" id="PS50267">
    <property type="entry name" value="NA_NEUROTRAN_SYMP_3"/>
    <property type="match status" value="1"/>
</dbReference>
<dbReference type="SUPFAM" id="SSF161070">
    <property type="entry name" value="SNF-like"/>
    <property type="match status" value="1"/>
</dbReference>
<feature type="transmembrane region" description="Helical" evidence="6">
    <location>
        <begin position="148"/>
        <end position="167"/>
    </location>
</feature>
<evidence type="ECO:0000256" key="4">
    <source>
        <dbReference type="ARBA" id="ARBA00022989"/>
    </source>
</evidence>
<name>A0ABP7VIC3_9BACI</name>
<organism evidence="7 8">
    <name type="scientific">Amphibacillus indicireducens</name>
    <dbReference type="NCBI Taxonomy" id="1076330"/>
    <lineage>
        <taxon>Bacteria</taxon>
        <taxon>Bacillati</taxon>
        <taxon>Bacillota</taxon>
        <taxon>Bacilli</taxon>
        <taxon>Bacillales</taxon>
        <taxon>Bacillaceae</taxon>
        <taxon>Amphibacillus</taxon>
    </lineage>
</organism>
<dbReference type="InterPro" id="IPR000175">
    <property type="entry name" value="Na/ntran_symport"/>
</dbReference>
<dbReference type="EMBL" id="BAABDL010000067">
    <property type="protein sequence ID" value="GAA4067962.1"/>
    <property type="molecule type" value="Genomic_DNA"/>
</dbReference>
<evidence type="ECO:0000256" key="5">
    <source>
        <dbReference type="ARBA" id="ARBA00023136"/>
    </source>
</evidence>
<dbReference type="PANTHER" id="PTHR42948:SF1">
    <property type="entry name" value="TRANSPORTER"/>
    <property type="match status" value="1"/>
</dbReference>
<accession>A0ABP7VIC3</accession>
<reference evidence="8" key="1">
    <citation type="journal article" date="2019" name="Int. J. Syst. Evol. Microbiol.">
        <title>The Global Catalogue of Microorganisms (GCM) 10K type strain sequencing project: providing services to taxonomists for standard genome sequencing and annotation.</title>
        <authorList>
            <consortium name="The Broad Institute Genomics Platform"/>
            <consortium name="The Broad Institute Genome Sequencing Center for Infectious Disease"/>
            <person name="Wu L."/>
            <person name="Ma J."/>
        </authorList>
    </citation>
    <scope>NUCLEOTIDE SEQUENCE [LARGE SCALE GENOMIC DNA]</scope>
    <source>
        <strain evidence="8">JCM 17250</strain>
    </source>
</reference>
<dbReference type="CDD" id="cd10334">
    <property type="entry name" value="SLC6sbd_u1"/>
    <property type="match status" value="1"/>
</dbReference>
<feature type="transmembrane region" description="Helical" evidence="6">
    <location>
        <begin position="464"/>
        <end position="483"/>
    </location>
</feature>
<feature type="transmembrane region" description="Helical" evidence="6">
    <location>
        <begin position="355"/>
        <end position="378"/>
    </location>
</feature>
<evidence type="ECO:0000256" key="6">
    <source>
        <dbReference type="SAM" id="Phobius"/>
    </source>
</evidence>
<keyword evidence="4 6" id="KW-1133">Transmembrane helix</keyword>